<dbReference type="InterPro" id="IPR005948">
    <property type="entry name" value="ThiB-like"/>
</dbReference>
<sequence>MSKRSNGVLDAIFADRLRGNDANPLNLIRFVPAEGLDVSDNPTPQFLSMRTKEAPMRTLFYSLVSAVLLAASVLAGTGPASAQEKLTVYTYESFTADWGPGPAVKKAFEAECGCALDFVAVADGVALLNRVKLEGAATKADIVLGLDTNLTAEAKATGLFSPHGAVIDVNVPGGWSDDVFVPFDYGYFAVVYDSEKLKTPPKSLKELVEGDADEKIVIQDPRTSTPGLGLLLWMRSVYGDKAPEAWAKLKAKVLTVTPGWSEAYGLFTKGEAPMVLSYTTSPAYHMVAENTERYQAASFEEGEYLQIEVAGITTTGAKNPLAEKFLTFMTGPKFQDVIPETNWMFPAGKTDKPLNPAFDKLVKPTKTLLFSPEEVAANRKAWVDEWLSVMSK</sequence>
<dbReference type="GO" id="GO:0030975">
    <property type="term" value="F:thiamine binding"/>
    <property type="evidence" value="ECO:0007669"/>
    <property type="project" value="InterPro"/>
</dbReference>
<organism evidence="7 8">
    <name type="scientific">Mesorhizobium tianshanense</name>
    <dbReference type="NCBI Taxonomy" id="39844"/>
    <lineage>
        <taxon>Bacteria</taxon>
        <taxon>Pseudomonadati</taxon>
        <taxon>Pseudomonadota</taxon>
        <taxon>Alphaproteobacteria</taxon>
        <taxon>Hyphomicrobiales</taxon>
        <taxon>Phyllobacteriaceae</taxon>
        <taxon>Mesorhizobium</taxon>
    </lineage>
</organism>
<protein>
    <submittedName>
        <fullName evidence="7">Thiamine transport system substrate-binding protein</fullName>
    </submittedName>
</protein>
<dbReference type="GO" id="GO:0030288">
    <property type="term" value="C:outer membrane-bounded periplasmic space"/>
    <property type="evidence" value="ECO:0007669"/>
    <property type="project" value="InterPro"/>
</dbReference>
<dbReference type="GO" id="GO:0030976">
    <property type="term" value="F:thiamine pyrophosphate binding"/>
    <property type="evidence" value="ECO:0007669"/>
    <property type="project" value="TreeGrafter"/>
</dbReference>
<dbReference type="Proteomes" id="UP000317122">
    <property type="component" value="Unassembled WGS sequence"/>
</dbReference>
<keyword evidence="5" id="KW-0574">Periplasm</keyword>
<evidence type="ECO:0000256" key="3">
    <source>
        <dbReference type="ARBA" id="ARBA00022448"/>
    </source>
</evidence>
<gene>
    <name evidence="7" type="ORF">IQ26_00068</name>
</gene>
<keyword evidence="3" id="KW-0813">Transport</keyword>
<evidence type="ECO:0000256" key="5">
    <source>
        <dbReference type="ARBA" id="ARBA00022764"/>
    </source>
</evidence>
<keyword evidence="8" id="KW-1185">Reference proteome</keyword>
<comment type="similarity">
    <text evidence="2">Belongs to the bacterial solute-binding protein 1 family.</text>
</comment>
<evidence type="ECO:0000256" key="6">
    <source>
        <dbReference type="SAM" id="Phobius"/>
    </source>
</evidence>
<dbReference type="EMBL" id="VLKT01000001">
    <property type="protein sequence ID" value="TWI43108.1"/>
    <property type="molecule type" value="Genomic_DNA"/>
</dbReference>
<dbReference type="SUPFAM" id="SSF53850">
    <property type="entry name" value="Periplasmic binding protein-like II"/>
    <property type="match status" value="1"/>
</dbReference>
<evidence type="ECO:0000256" key="1">
    <source>
        <dbReference type="ARBA" id="ARBA00004418"/>
    </source>
</evidence>
<evidence type="ECO:0000256" key="4">
    <source>
        <dbReference type="ARBA" id="ARBA00022729"/>
    </source>
</evidence>
<evidence type="ECO:0000313" key="7">
    <source>
        <dbReference type="EMBL" id="TWI43108.1"/>
    </source>
</evidence>
<dbReference type="Pfam" id="PF13343">
    <property type="entry name" value="SBP_bac_6"/>
    <property type="match status" value="1"/>
</dbReference>
<evidence type="ECO:0000313" key="8">
    <source>
        <dbReference type="Proteomes" id="UP000317122"/>
    </source>
</evidence>
<keyword evidence="6" id="KW-0812">Transmembrane</keyword>
<comment type="caution">
    <text evidence="7">The sequence shown here is derived from an EMBL/GenBank/DDBJ whole genome shotgun (WGS) entry which is preliminary data.</text>
</comment>
<dbReference type="NCBIfam" id="TIGR01254">
    <property type="entry name" value="sfuA"/>
    <property type="match status" value="1"/>
</dbReference>
<evidence type="ECO:0000256" key="2">
    <source>
        <dbReference type="ARBA" id="ARBA00008520"/>
    </source>
</evidence>
<keyword evidence="6" id="KW-0472">Membrane</keyword>
<comment type="subcellular location">
    <subcellularLocation>
        <location evidence="1">Periplasm</location>
    </subcellularLocation>
</comment>
<dbReference type="PANTHER" id="PTHR30006">
    <property type="entry name" value="THIAMINE-BINDING PERIPLASMIC PROTEIN-RELATED"/>
    <property type="match status" value="1"/>
</dbReference>
<dbReference type="AlphaFoldDB" id="A0A562PFE4"/>
<dbReference type="Gene3D" id="3.40.190.10">
    <property type="entry name" value="Periplasmic binding protein-like II"/>
    <property type="match status" value="2"/>
</dbReference>
<accession>A0A562PFE4</accession>
<dbReference type="GO" id="GO:0015888">
    <property type="term" value="P:thiamine transport"/>
    <property type="evidence" value="ECO:0007669"/>
    <property type="project" value="InterPro"/>
</dbReference>
<name>A0A562PFE4_9HYPH</name>
<keyword evidence="6" id="KW-1133">Transmembrane helix</keyword>
<dbReference type="NCBIfam" id="TIGR01276">
    <property type="entry name" value="thiB"/>
    <property type="match status" value="1"/>
</dbReference>
<feature type="transmembrane region" description="Helical" evidence="6">
    <location>
        <begin position="59"/>
        <end position="78"/>
    </location>
</feature>
<dbReference type="InterPro" id="IPR005967">
    <property type="entry name" value="ThiB"/>
</dbReference>
<keyword evidence="4" id="KW-0732">Signal</keyword>
<proteinExistence type="inferred from homology"/>
<dbReference type="CDD" id="cd13545">
    <property type="entry name" value="PBP2_TbpA"/>
    <property type="match status" value="1"/>
</dbReference>
<dbReference type="PANTHER" id="PTHR30006:SF3">
    <property type="entry name" value="THIAMINE-BINDING PERIPLASMIC PROTEIN"/>
    <property type="match status" value="1"/>
</dbReference>
<reference evidence="7 8" key="1">
    <citation type="journal article" date="2015" name="Stand. Genomic Sci.">
        <title>Genomic Encyclopedia of Bacterial and Archaeal Type Strains, Phase III: the genomes of soil and plant-associated and newly described type strains.</title>
        <authorList>
            <person name="Whitman W.B."/>
            <person name="Woyke T."/>
            <person name="Klenk H.P."/>
            <person name="Zhou Y."/>
            <person name="Lilburn T.G."/>
            <person name="Beck B.J."/>
            <person name="De Vos P."/>
            <person name="Vandamme P."/>
            <person name="Eisen J.A."/>
            <person name="Garrity G."/>
            <person name="Hugenholtz P."/>
            <person name="Kyrpides N.C."/>
        </authorList>
    </citation>
    <scope>NUCLEOTIDE SEQUENCE [LARGE SCALE GENOMIC DNA]</scope>
    <source>
        <strain evidence="7 8">CGMCC 1.2546</strain>
    </source>
</reference>